<proteinExistence type="predicted"/>
<evidence type="ECO:0000256" key="1">
    <source>
        <dbReference type="ARBA" id="ARBA00023002"/>
    </source>
</evidence>
<comment type="caution">
    <text evidence="3">The sequence shown here is derived from an EMBL/GenBank/DDBJ whole genome shotgun (WGS) entry which is preliminary data.</text>
</comment>
<protein>
    <recommendedName>
        <fullName evidence="2">Aldehyde dehydrogenase domain-containing protein</fullName>
    </recommendedName>
</protein>
<organism evidence="3 4">
    <name type="scientific">Mycena citricolor</name>
    <dbReference type="NCBI Taxonomy" id="2018698"/>
    <lineage>
        <taxon>Eukaryota</taxon>
        <taxon>Fungi</taxon>
        <taxon>Dikarya</taxon>
        <taxon>Basidiomycota</taxon>
        <taxon>Agaricomycotina</taxon>
        <taxon>Agaricomycetes</taxon>
        <taxon>Agaricomycetidae</taxon>
        <taxon>Agaricales</taxon>
        <taxon>Marasmiineae</taxon>
        <taxon>Mycenaceae</taxon>
        <taxon>Mycena</taxon>
    </lineage>
</organism>
<dbReference type="InterPro" id="IPR015590">
    <property type="entry name" value="Aldehyde_DH_dom"/>
</dbReference>
<name>A0AAD2GW55_9AGAR</name>
<dbReference type="Proteomes" id="UP001295794">
    <property type="component" value="Unassembled WGS sequence"/>
</dbReference>
<dbReference type="SUPFAM" id="SSF53720">
    <property type="entry name" value="ALDH-like"/>
    <property type="match status" value="1"/>
</dbReference>
<dbReference type="AlphaFoldDB" id="A0AAD2GW55"/>
<accession>A0AAD2GW55</accession>
<feature type="domain" description="Aldehyde dehydrogenase" evidence="2">
    <location>
        <begin position="52"/>
        <end position="168"/>
    </location>
</feature>
<dbReference type="Pfam" id="PF00171">
    <property type="entry name" value="Aldedh"/>
    <property type="match status" value="1"/>
</dbReference>
<dbReference type="InterPro" id="IPR050740">
    <property type="entry name" value="Aldehyde_DH_Superfamily"/>
</dbReference>
<dbReference type="Gene3D" id="3.40.605.10">
    <property type="entry name" value="Aldehyde Dehydrogenase, Chain A, domain 1"/>
    <property type="match status" value="1"/>
</dbReference>
<evidence type="ECO:0000259" key="2">
    <source>
        <dbReference type="Pfam" id="PF00171"/>
    </source>
</evidence>
<sequence>MGSISMTQEQGIGVLVLKEPYGVVLGFAPWNAAYILGFRAVITRCSYNNGRNFTDAGLPKGAQNVIYTPRDSPAQITTLLIESPAVKKLNFTGSNAVGTSICAAAGRALKPRPMKLGGKAAAVVLGDADLEMAASQHVLGAFMKASQMRMGVERIIVQEPIEDQFFGEQRKNSNLLTRCLPSSYRLRTKQLGSPTTANVDRMGMCSHAIWRADAESQSDWSADEFHSSNHVWH</sequence>
<dbReference type="GO" id="GO:0009450">
    <property type="term" value="P:gamma-aminobutyric acid catabolic process"/>
    <property type="evidence" value="ECO:0007669"/>
    <property type="project" value="TreeGrafter"/>
</dbReference>
<dbReference type="InterPro" id="IPR016161">
    <property type="entry name" value="Ald_DH/histidinol_DH"/>
</dbReference>
<dbReference type="InterPro" id="IPR016163">
    <property type="entry name" value="Ald_DH_C"/>
</dbReference>
<gene>
    <name evidence="3" type="ORF">MYCIT1_LOCUS2711</name>
</gene>
<evidence type="ECO:0000313" key="4">
    <source>
        <dbReference type="Proteomes" id="UP001295794"/>
    </source>
</evidence>
<dbReference type="Gene3D" id="3.40.309.10">
    <property type="entry name" value="Aldehyde Dehydrogenase, Chain A, domain 2"/>
    <property type="match status" value="1"/>
</dbReference>
<evidence type="ECO:0000313" key="3">
    <source>
        <dbReference type="EMBL" id="CAK5263312.1"/>
    </source>
</evidence>
<keyword evidence="1" id="KW-0560">Oxidoreductase</keyword>
<dbReference type="InterPro" id="IPR016162">
    <property type="entry name" value="Ald_DH_N"/>
</dbReference>
<dbReference type="PANTHER" id="PTHR43353:SF6">
    <property type="entry name" value="CYTOPLASMIC ALDEHYDE DEHYDROGENASE (EUROFUNG)"/>
    <property type="match status" value="1"/>
</dbReference>
<keyword evidence="4" id="KW-1185">Reference proteome</keyword>
<dbReference type="GO" id="GO:0004777">
    <property type="term" value="F:succinate-semialdehyde dehydrogenase (NAD+) activity"/>
    <property type="evidence" value="ECO:0007669"/>
    <property type="project" value="TreeGrafter"/>
</dbReference>
<dbReference type="EMBL" id="CAVNYO010000038">
    <property type="protein sequence ID" value="CAK5263312.1"/>
    <property type="molecule type" value="Genomic_DNA"/>
</dbReference>
<dbReference type="PANTHER" id="PTHR43353">
    <property type="entry name" value="SUCCINATE-SEMIALDEHYDE DEHYDROGENASE, MITOCHONDRIAL"/>
    <property type="match status" value="1"/>
</dbReference>
<reference evidence="3" key="1">
    <citation type="submission" date="2023-11" db="EMBL/GenBank/DDBJ databases">
        <authorList>
            <person name="De Vega J J."/>
            <person name="De Vega J J."/>
        </authorList>
    </citation>
    <scope>NUCLEOTIDE SEQUENCE</scope>
</reference>